<dbReference type="InterPro" id="IPR004435">
    <property type="entry name" value="MobB_dom"/>
</dbReference>
<dbReference type="PANTHER" id="PTHR40072:SF1">
    <property type="entry name" value="MOLYBDOPTERIN-GUANINE DINUCLEOTIDE BIOSYNTHESIS ADAPTER PROTEIN"/>
    <property type="match status" value="1"/>
</dbReference>
<dbReference type="PANTHER" id="PTHR40072">
    <property type="entry name" value="MOLYBDOPTERIN-GUANINE DINUCLEOTIDE BIOSYNTHESIS ADAPTER PROTEIN-RELATED"/>
    <property type="match status" value="1"/>
</dbReference>
<comment type="caution">
    <text evidence="2">The sequence shown here is derived from an EMBL/GenBank/DDBJ whole genome shotgun (WGS) entry which is preliminary data.</text>
</comment>
<name>A0A512J725_9HYPH</name>
<dbReference type="Pfam" id="PF03205">
    <property type="entry name" value="MobB"/>
    <property type="match status" value="1"/>
</dbReference>
<organism evidence="2 4">
    <name type="scientific">Methylobacterium oxalidis</name>
    <dbReference type="NCBI Taxonomy" id="944322"/>
    <lineage>
        <taxon>Bacteria</taxon>
        <taxon>Pseudomonadati</taxon>
        <taxon>Pseudomonadota</taxon>
        <taxon>Alphaproteobacteria</taxon>
        <taxon>Hyphomicrobiales</taxon>
        <taxon>Methylobacteriaceae</taxon>
        <taxon>Methylobacterium</taxon>
    </lineage>
</organism>
<accession>A0A512J725</accession>
<evidence type="ECO:0000313" key="5">
    <source>
        <dbReference type="Proteomes" id="UP001156856"/>
    </source>
</evidence>
<dbReference type="NCBIfam" id="TIGR00176">
    <property type="entry name" value="mobB"/>
    <property type="match status" value="1"/>
</dbReference>
<reference evidence="2 4" key="3">
    <citation type="submission" date="2019-07" db="EMBL/GenBank/DDBJ databases">
        <title>Whole genome shotgun sequence of Methylobacterium oxalidis NBRC 107715.</title>
        <authorList>
            <person name="Hosoyama A."/>
            <person name="Uohara A."/>
            <person name="Ohji S."/>
            <person name="Ichikawa N."/>
        </authorList>
    </citation>
    <scope>NUCLEOTIDE SEQUENCE [LARGE SCALE GENOMIC DNA]</scope>
    <source>
        <strain evidence="2 4">NBRC 107715</strain>
    </source>
</reference>
<protein>
    <submittedName>
        <fullName evidence="2">Molybdopterin-guanine dinucleotide biosynthesis protein B</fullName>
    </submittedName>
    <submittedName>
        <fullName evidence="3">Molybdopterin-guanine dinucleotide biosynthesis protein MobB</fullName>
    </submittedName>
</protein>
<dbReference type="EMBL" id="BSPK01000016">
    <property type="protein sequence ID" value="GLS62642.1"/>
    <property type="molecule type" value="Genomic_DNA"/>
</dbReference>
<dbReference type="Proteomes" id="UP000321960">
    <property type="component" value="Unassembled WGS sequence"/>
</dbReference>
<dbReference type="Gene3D" id="3.40.50.300">
    <property type="entry name" value="P-loop containing nucleotide triphosphate hydrolases"/>
    <property type="match status" value="1"/>
</dbReference>
<dbReference type="GO" id="GO:0005525">
    <property type="term" value="F:GTP binding"/>
    <property type="evidence" value="ECO:0007669"/>
    <property type="project" value="InterPro"/>
</dbReference>
<keyword evidence="5" id="KW-1185">Reference proteome</keyword>
<sequence length="184" mass="19548">MVGTGMRVIGLAGWSGAGKTTLLAKLIPALTGRGLRVATLKHAHHAFEIDRPGKDSFVHREVGASEVIISSARRWAQIHELGDAPEASLADLLRRLSPCDIVLVEGFKRESHPKLEVHRAANGRAPLHPQDPRIVAVASDAPFPEAGRPVADLDDVAAIADLVVGLSEPIGEVLERLESHGAAD</sequence>
<dbReference type="CDD" id="cd03116">
    <property type="entry name" value="MobB"/>
    <property type="match status" value="1"/>
</dbReference>
<dbReference type="InterPro" id="IPR052539">
    <property type="entry name" value="MGD_biosynthesis_adapter"/>
</dbReference>
<reference evidence="3" key="1">
    <citation type="journal article" date="2014" name="Int. J. Syst. Evol. Microbiol.">
        <title>Complete genome of a new Firmicutes species belonging to the dominant human colonic microbiota ('Ruminococcus bicirculans') reveals two chromosomes and a selective capacity to utilize plant glucans.</title>
        <authorList>
            <consortium name="NISC Comparative Sequencing Program"/>
            <person name="Wegmann U."/>
            <person name="Louis P."/>
            <person name="Goesmann A."/>
            <person name="Henrissat B."/>
            <person name="Duncan S.H."/>
            <person name="Flint H.J."/>
        </authorList>
    </citation>
    <scope>NUCLEOTIDE SEQUENCE</scope>
    <source>
        <strain evidence="3">NBRC 107715</strain>
    </source>
</reference>
<dbReference type="InterPro" id="IPR027417">
    <property type="entry name" value="P-loop_NTPase"/>
</dbReference>
<reference evidence="5" key="2">
    <citation type="journal article" date="2019" name="Int. J. Syst. Evol. Microbiol.">
        <title>The Global Catalogue of Microorganisms (GCM) 10K type strain sequencing project: providing services to taxonomists for standard genome sequencing and annotation.</title>
        <authorList>
            <consortium name="The Broad Institute Genomics Platform"/>
            <consortium name="The Broad Institute Genome Sequencing Center for Infectious Disease"/>
            <person name="Wu L."/>
            <person name="Ma J."/>
        </authorList>
    </citation>
    <scope>NUCLEOTIDE SEQUENCE [LARGE SCALE GENOMIC DNA]</scope>
    <source>
        <strain evidence="5">NBRC 107715</strain>
    </source>
</reference>
<evidence type="ECO:0000313" key="2">
    <source>
        <dbReference type="EMBL" id="GEP05775.1"/>
    </source>
</evidence>
<proteinExistence type="predicted"/>
<reference evidence="3" key="4">
    <citation type="submission" date="2023-01" db="EMBL/GenBank/DDBJ databases">
        <title>Draft genome sequence of Methylobacterium oxalidis strain NBRC 107715.</title>
        <authorList>
            <person name="Sun Q."/>
            <person name="Mori K."/>
        </authorList>
    </citation>
    <scope>NUCLEOTIDE SEQUENCE</scope>
    <source>
        <strain evidence="3">NBRC 107715</strain>
    </source>
</reference>
<evidence type="ECO:0000313" key="3">
    <source>
        <dbReference type="EMBL" id="GLS62642.1"/>
    </source>
</evidence>
<dbReference type="EMBL" id="BJZU01000079">
    <property type="protein sequence ID" value="GEP05775.1"/>
    <property type="molecule type" value="Genomic_DNA"/>
</dbReference>
<dbReference type="SUPFAM" id="SSF52540">
    <property type="entry name" value="P-loop containing nucleoside triphosphate hydrolases"/>
    <property type="match status" value="1"/>
</dbReference>
<dbReference type="Proteomes" id="UP001156856">
    <property type="component" value="Unassembled WGS sequence"/>
</dbReference>
<evidence type="ECO:0000313" key="4">
    <source>
        <dbReference type="Proteomes" id="UP000321960"/>
    </source>
</evidence>
<dbReference type="AlphaFoldDB" id="A0A512J725"/>
<dbReference type="GO" id="GO:0006777">
    <property type="term" value="P:Mo-molybdopterin cofactor biosynthetic process"/>
    <property type="evidence" value="ECO:0007669"/>
    <property type="project" value="InterPro"/>
</dbReference>
<feature type="domain" description="Molybdopterin-guanine dinucleotide biosynthesis protein B (MobB)" evidence="1">
    <location>
        <begin position="8"/>
        <end position="140"/>
    </location>
</feature>
<evidence type="ECO:0000259" key="1">
    <source>
        <dbReference type="Pfam" id="PF03205"/>
    </source>
</evidence>
<gene>
    <name evidence="2" type="primary">mobB</name>
    <name evidence="3" type="ORF">GCM10007888_10230</name>
    <name evidence="2" type="ORF">MOX02_38130</name>
</gene>